<dbReference type="CDD" id="cd06261">
    <property type="entry name" value="TM_PBP2"/>
    <property type="match status" value="1"/>
</dbReference>
<feature type="transmembrane region" description="Helical" evidence="7">
    <location>
        <begin position="132"/>
        <end position="152"/>
    </location>
</feature>
<sequence>MVTDTLSAGAPVSPDPARTARGPRRRSLYSAQRRAGWILVLPAVFALSLVTIVPIGYGFYLSLTSYNPVERGGPKFHGLDGYLAVLASGEFWHAIWVTAQYSFGTLVLAVPAALGLALLVNGRFPGVALFRAVLYLPRVVPLVAVSMIWLWLYSHDGLFNYLLDLVGLPPVNFLTDEDTALASLIVMRAWKALGGSMIIFLAGLQGIPKSLLEAASVDGCGRWRTLRHVILPLLAPITTYVVVVDLIYLAQSFSEIYVLTSGGPLSSTTVLNMLIYNEAFEHYRLGNASAMAFLLFCLIFGLAYVSIRTMSRGGRR</sequence>
<keyword evidence="5 7" id="KW-1133">Transmembrane helix</keyword>
<evidence type="ECO:0000256" key="6">
    <source>
        <dbReference type="ARBA" id="ARBA00023136"/>
    </source>
</evidence>
<keyword evidence="6 7" id="KW-0472">Membrane</keyword>
<protein>
    <submittedName>
        <fullName evidence="10">Carbohydrate ABC transporter permease</fullName>
    </submittedName>
</protein>
<feature type="domain" description="ABC transmembrane type-1" evidence="9">
    <location>
        <begin position="95"/>
        <end position="304"/>
    </location>
</feature>
<reference evidence="10 11" key="1">
    <citation type="submission" date="2024-10" db="EMBL/GenBank/DDBJ databases">
        <title>The Natural Products Discovery Center: Release of the First 8490 Sequenced Strains for Exploring Actinobacteria Biosynthetic Diversity.</title>
        <authorList>
            <person name="Kalkreuter E."/>
            <person name="Kautsar S.A."/>
            <person name="Yang D."/>
            <person name="Bader C.D."/>
            <person name="Teijaro C.N."/>
            <person name="Fluegel L."/>
            <person name="Davis C.M."/>
            <person name="Simpson J.R."/>
            <person name="Lauterbach L."/>
            <person name="Steele A.D."/>
            <person name="Gui C."/>
            <person name="Meng S."/>
            <person name="Li G."/>
            <person name="Viehrig K."/>
            <person name="Ye F."/>
            <person name="Su P."/>
            <person name="Kiefer A.F."/>
            <person name="Nichols A."/>
            <person name="Cepeda A.J."/>
            <person name="Yan W."/>
            <person name="Fan B."/>
            <person name="Jiang Y."/>
            <person name="Adhikari A."/>
            <person name="Zheng C.-J."/>
            <person name="Schuster L."/>
            <person name="Cowan T.M."/>
            <person name="Smanski M.J."/>
            <person name="Chevrette M.G."/>
            <person name="De Carvalho L.P.S."/>
            <person name="Shen B."/>
        </authorList>
    </citation>
    <scope>NUCLEOTIDE SEQUENCE [LARGE SCALE GENOMIC DNA]</scope>
    <source>
        <strain evidence="10 11">NPDC002173</strain>
    </source>
</reference>
<feature type="transmembrane region" description="Helical" evidence="7">
    <location>
        <begin position="35"/>
        <end position="60"/>
    </location>
</feature>
<gene>
    <name evidence="10" type="ORF">ACFYXI_11525</name>
</gene>
<dbReference type="Gene3D" id="1.10.3720.10">
    <property type="entry name" value="MetI-like"/>
    <property type="match status" value="1"/>
</dbReference>
<dbReference type="Proteomes" id="UP001602013">
    <property type="component" value="Unassembled WGS sequence"/>
</dbReference>
<keyword evidence="11" id="KW-1185">Reference proteome</keyword>
<dbReference type="PROSITE" id="PS50928">
    <property type="entry name" value="ABC_TM1"/>
    <property type="match status" value="1"/>
</dbReference>
<keyword evidence="4 7" id="KW-0812">Transmembrane</keyword>
<dbReference type="PANTHER" id="PTHR30193:SF41">
    <property type="entry name" value="DIACETYLCHITOBIOSE UPTAKE SYSTEM PERMEASE PROTEIN NGCF"/>
    <property type="match status" value="1"/>
</dbReference>
<feature type="transmembrane region" description="Helical" evidence="7">
    <location>
        <begin position="187"/>
        <end position="208"/>
    </location>
</feature>
<keyword evidence="3" id="KW-1003">Cell membrane</keyword>
<keyword evidence="2 7" id="KW-0813">Transport</keyword>
<evidence type="ECO:0000313" key="10">
    <source>
        <dbReference type="EMBL" id="MFF3666214.1"/>
    </source>
</evidence>
<dbReference type="InterPro" id="IPR051393">
    <property type="entry name" value="ABC_transporter_permease"/>
</dbReference>
<comment type="similarity">
    <text evidence="7">Belongs to the binding-protein-dependent transport system permease family.</text>
</comment>
<evidence type="ECO:0000256" key="1">
    <source>
        <dbReference type="ARBA" id="ARBA00004651"/>
    </source>
</evidence>
<evidence type="ECO:0000259" key="9">
    <source>
        <dbReference type="PROSITE" id="PS50928"/>
    </source>
</evidence>
<proteinExistence type="inferred from homology"/>
<evidence type="ECO:0000256" key="5">
    <source>
        <dbReference type="ARBA" id="ARBA00022989"/>
    </source>
</evidence>
<organism evidence="10 11">
    <name type="scientific">Microtetraspora malaysiensis</name>
    <dbReference type="NCBI Taxonomy" id="161358"/>
    <lineage>
        <taxon>Bacteria</taxon>
        <taxon>Bacillati</taxon>
        <taxon>Actinomycetota</taxon>
        <taxon>Actinomycetes</taxon>
        <taxon>Streptosporangiales</taxon>
        <taxon>Streptosporangiaceae</taxon>
        <taxon>Microtetraspora</taxon>
    </lineage>
</organism>
<dbReference type="SUPFAM" id="SSF161098">
    <property type="entry name" value="MetI-like"/>
    <property type="match status" value="1"/>
</dbReference>
<evidence type="ECO:0000256" key="4">
    <source>
        <dbReference type="ARBA" id="ARBA00022692"/>
    </source>
</evidence>
<feature type="transmembrane region" description="Helical" evidence="7">
    <location>
        <begin position="228"/>
        <end position="249"/>
    </location>
</feature>
<evidence type="ECO:0000313" key="11">
    <source>
        <dbReference type="Proteomes" id="UP001602013"/>
    </source>
</evidence>
<name>A0ABW6SML6_9ACTN</name>
<dbReference type="EMBL" id="JBIASD010000006">
    <property type="protein sequence ID" value="MFF3666214.1"/>
    <property type="molecule type" value="Genomic_DNA"/>
</dbReference>
<comment type="caution">
    <text evidence="10">The sequence shown here is derived from an EMBL/GenBank/DDBJ whole genome shotgun (WGS) entry which is preliminary data.</text>
</comment>
<feature type="region of interest" description="Disordered" evidence="8">
    <location>
        <begin position="1"/>
        <end position="24"/>
    </location>
</feature>
<dbReference type="Pfam" id="PF00528">
    <property type="entry name" value="BPD_transp_1"/>
    <property type="match status" value="1"/>
</dbReference>
<dbReference type="PANTHER" id="PTHR30193">
    <property type="entry name" value="ABC TRANSPORTER PERMEASE PROTEIN"/>
    <property type="match status" value="1"/>
</dbReference>
<dbReference type="InterPro" id="IPR000515">
    <property type="entry name" value="MetI-like"/>
</dbReference>
<evidence type="ECO:0000256" key="2">
    <source>
        <dbReference type="ARBA" id="ARBA00022448"/>
    </source>
</evidence>
<evidence type="ECO:0000256" key="8">
    <source>
        <dbReference type="SAM" id="MobiDB-lite"/>
    </source>
</evidence>
<feature type="transmembrane region" description="Helical" evidence="7">
    <location>
        <begin position="288"/>
        <end position="307"/>
    </location>
</feature>
<dbReference type="InterPro" id="IPR035906">
    <property type="entry name" value="MetI-like_sf"/>
</dbReference>
<evidence type="ECO:0000256" key="7">
    <source>
        <dbReference type="RuleBase" id="RU363032"/>
    </source>
</evidence>
<evidence type="ECO:0000256" key="3">
    <source>
        <dbReference type="ARBA" id="ARBA00022475"/>
    </source>
</evidence>
<dbReference type="RefSeq" id="WP_387410601.1">
    <property type="nucleotide sequence ID" value="NZ_JBIASD010000006.1"/>
</dbReference>
<accession>A0ABW6SML6</accession>
<feature type="transmembrane region" description="Helical" evidence="7">
    <location>
        <begin position="101"/>
        <end position="120"/>
    </location>
</feature>
<comment type="subcellular location">
    <subcellularLocation>
        <location evidence="1 7">Cell membrane</location>
        <topology evidence="1 7">Multi-pass membrane protein</topology>
    </subcellularLocation>
</comment>